<dbReference type="GO" id="GO:0006071">
    <property type="term" value="P:glycerol metabolic process"/>
    <property type="evidence" value="ECO:0007669"/>
    <property type="project" value="UniProtKB-KW"/>
</dbReference>
<evidence type="ECO:0000256" key="2">
    <source>
        <dbReference type="ARBA" id="ARBA00023015"/>
    </source>
</evidence>
<keyword evidence="3" id="KW-0238">DNA-binding</keyword>
<protein>
    <recommendedName>
        <fullName evidence="6">Glycerol operon regulatory protein</fullName>
    </recommendedName>
</protein>
<evidence type="ECO:0000313" key="9">
    <source>
        <dbReference type="EMBL" id="OYO25080.1"/>
    </source>
</evidence>
<dbReference type="InterPro" id="IPR029016">
    <property type="entry name" value="GAF-like_dom_sf"/>
</dbReference>
<dbReference type="GO" id="GO:0003700">
    <property type="term" value="F:DNA-binding transcription factor activity"/>
    <property type="evidence" value="ECO:0007669"/>
    <property type="project" value="TreeGrafter"/>
</dbReference>
<dbReference type="PANTHER" id="PTHR30136">
    <property type="entry name" value="HELIX-TURN-HELIX TRANSCRIPTIONAL REGULATOR, ICLR FAMILY"/>
    <property type="match status" value="1"/>
</dbReference>
<dbReference type="FunFam" id="1.10.10.10:FF:000056">
    <property type="entry name" value="IclR family transcriptional regulator"/>
    <property type="match status" value="1"/>
</dbReference>
<dbReference type="InterPro" id="IPR036388">
    <property type="entry name" value="WH-like_DNA-bd_sf"/>
</dbReference>
<evidence type="ECO:0000259" key="7">
    <source>
        <dbReference type="PROSITE" id="PS51077"/>
    </source>
</evidence>
<evidence type="ECO:0000256" key="1">
    <source>
        <dbReference type="ARBA" id="ARBA00022798"/>
    </source>
</evidence>
<name>A0A255HB39_9ACTN</name>
<dbReference type="Pfam" id="PF01614">
    <property type="entry name" value="IclR_C"/>
    <property type="match status" value="1"/>
</dbReference>
<feature type="domain" description="HTH iclR-type" evidence="7">
    <location>
        <begin position="21"/>
        <end position="82"/>
    </location>
</feature>
<accession>A0A255HB39</accession>
<dbReference type="Proteomes" id="UP000216311">
    <property type="component" value="Unassembled WGS sequence"/>
</dbReference>
<evidence type="ECO:0000313" key="10">
    <source>
        <dbReference type="Proteomes" id="UP000216311"/>
    </source>
</evidence>
<organism evidence="9 10">
    <name type="scientific">Enemella dayhoffiae</name>
    <dbReference type="NCBI Taxonomy" id="2016507"/>
    <lineage>
        <taxon>Bacteria</taxon>
        <taxon>Bacillati</taxon>
        <taxon>Actinomycetota</taxon>
        <taxon>Actinomycetes</taxon>
        <taxon>Propionibacteriales</taxon>
        <taxon>Propionibacteriaceae</taxon>
        <taxon>Enemella</taxon>
    </lineage>
</organism>
<proteinExistence type="predicted"/>
<dbReference type="Pfam" id="PF09339">
    <property type="entry name" value="HTH_IclR"/>
    <property type="match status" value="1"/>
</dbReference>
<keyword evidence="4" id="KW-0804">Transcription</keyword>
<dbReference type="InterPro" id="IPR050707">
    <property type="entry name" value="HTH_MetabolicPath_Reg"/>
</dbReference>
<dbReference type="Gene3D" id="3.30.450.40">
    <property type="match status" value="1"/>
</dbReference>
<keyword evidence="2" id="KW-0805">Transcription regulation</keyword>
<gene>
    <name evidence="9" type="ORF">CGZ93_01030</name>
</gene>
<dbReference type="SMART" id="SM00346">
    <property type="entry name" value="HTH_ICLR"/>
    <property type="match status" value="1"/>
</dbReference>
<dbReference type="InterPro" id="IPR036390">
    <property type="entry name" value="WH_DNA-bd_sf"/>
</dbReference>
<sequence length="265" mass="28015">MPSAEPAGVAAGAAEPHKGGVQSVERAFDLLEAIVDARGEVSLSELAEAVELPLPTIHRLLRTLTARGYVRQQPSRRYALGVGLIRLGNRAGEQVGILARDELRRLVLELGETANLAILDGDSAVYVAQSPSPHSMRMFTEVGRRVPLYNTGVGKAMLAALPDPVARELIARATIEQRTAKGHATAAELLADLTLIRERGFAIDDEEQELGVRCYAITVPGIGLPTAISVSGPTGRVDEAFGERAVPVLRAAAERIAAGLPRAAG</sequence>
<feature type="domain" description="IclR-ED" evidence="8">
    <location>
        <begin position="83"/>
        <end position="262"/>
    </location>
</feature>
<evidence type="ECO:0000256" key="3">
    <source>
        <dbReference type="ARBA" id="ARBA00023125"/>
    </source>
</evidence>
<reference evidence="9 10" key="1">
    <citation type="submission" date="2017-07" db="EMBL/GenBank/DDBJ databases">
        <title>Draft whole genome sequences of clinical Proprionibacteriaceae strains.</title>
        <authorList>
            <person name="Bernier A.-M."/>
            <person name="Bernard K."/>
            <person name="Domingo M.-C."/>
        </authorList>
    </citation>
    <scope>NUCLEOTIDE SEQUENCE [LARGE SCALE GENOMIC DNA]</scope>
    <source>
        <strain evidence="9 10">NML 130396</strain>
    </source>
</reference>
<dbReference type="PANTHER" id="PTHR30136:SF24">
    <property type="entry name" value="HTH-TYPE TRANSCRIPTIONAL REPRESSOR ALLR"/>
    <property type="match status" value="1"/>
</dbReference>
<dbReference type="InterPro" id="IPR014757">
    <property type="entry name" value="Tscrpt_reg_IclR_C"/>
</dbReference>
<dbReference type="InterPro" id="IPR005471">
    <property type="entry name" value="Tscrpt_reg_IclR_N"/>
</dbReference>
<keyword evidence="1" id="KW-0319">Glycerol metabolism</keyword>
<evidence type="ECO:0000256" key="6">
    <source>
        <dbReference type="ARBA" id="ARBA00070406"/>
    </source>
</evidence>
<dbReference type="OrthoDB" id="8479143at2"/>
<dbReference type="RefSeq" id="WP_094362287.1">
    <property type="nucleotide sequence ID" value="NZ_NMVQ01000001.1"/>
</dbReference>
<dbReference type="GO" id="GO:0003677">
    <property type="term" value="F:DNA binding"/>
    <property type="evidence" value="ECO:0007669"/>
    <property type="project" value="UniProtKB-KW"/>
</dbReference>
<evidence type="ECO:0000256" key="4">
    <source>
        <dbReference type="ARBA" id="ARBA00023163"/>
    </source>
</evidence>
<dbReference type="EMBL" id="NMVQ01000001">
    <property type="protein sequence ID" value="OYO25080.1"/>
    <property type="molecule type" value="Genomic_DNA"/>
</dbReference>
<dbReference type="SUPFAM" id="SSF55781">
    <property type="entry name" value="GAF domain-like"/>
    <property type="match status" value="1"/>
</dbReference>
<keyword evidence="10" id="KW-1185">Reference proteome</keyword>
<evidence type="ECO:0000259" key="8">
    <source>
        <dbReference type="PROSITE" id="PS51078"/>
    </source>
</evidence>
<dbReference type="PROSITE" id="PS51077">
    <property type="entry name" value="HTH_ICLR"/>
    <property type="match status" value="1"/>
</dbReference>
<evidence type="ECO:0000256" key="5">
    <source>
        <dbReference type="ARBA" id="ARBA00058938"/>
    </source>
</evidence>
<dbReference type="Gene3D" id="1.10.10.10">
    <property type="entry name" value="Winged helix-like DNA-binding domain superfamily/Winged helix DNA-binding domain"/>
    <property type="match status" value="1"/>
</dbReference>
<dbReference type="PROSITE" id="PS51078">
    <property type="entry name" value="ICLR_ED"/>
    <property type="match status" value="1"/>
</dbReference>
<dbReference type="AlphaFoldDB" id="A0A255HB39"/>
<comment type="caution">
    <text evidence="9">The sequence shown here is derived from an EMBL/GenBank/DDBJ whole genome shotgun (WGS) entry which is preliminary data.</text>
</comment>
<comment type="function">
    <text evidence="5">May be an activator protein for the gylABX operon.</text>
</comment>
<dbReference type="GO" id="GO:0045892">
    <property type="term" value="P:negative regulation of DNA-templated transcription"/>
    <property type="evidence" value="ECO:0007669"/>
    <property type="project" value="TreeGrafter"/>
</dbReference>
<dbReference type="SUPFAM" id="SSF46785">
    <property type="entry name" value="Winged helix' DNA-binding domain"/>
    <property type="match status" value="1"/>
</dbReference>